<feature type="domain" description="Proliferating cell nuclear antigen PCNA N-terminal" evidence="3">
    <location>
        <begin position="31"/>
        <end position="150"/>
    </location>
</feature>
<evidence type="ECO:0000256" key="1">
    <source>
        <dbReference type="ARBA" id="ARBA00010462"/>
    </source>
</evidence>
<evidence type="ECO:0008006" key="6">
    <source>
        <dbReference type="Google" id="ProtNLM"/>
    </source>
</evidence>
<dbReference type="PANTHER" id="PTHR11352">
    <property type="entry name" value="PROLIFERATING CELL NUCLEAR ANTIGEN"/>
    <property type="match status" value="1"/>
</dbReference>
<dbReference type="PANTHER" id="PTHR11352:SF0">
    <property type="entry name" value="PROLIFERATING CELL NUCLEAR ANTIGEN"/>
    <property type="match status" value="1"/>
</dbReference>
<dbReference type="GO" id="GO:0006272">
    <property type="term" value="P:leading strand elongation"/>
    <property type="evidence" value="ECO:0007669"/>
    <property type="project" value="TreeGrafter"/>
</dbReference>
<dbReference type="GO" id="GO:0043626">
    <property type="term" value="C:PCNA complex"/>
    <property type="evidence" value="ECO:0007669"/>
    <property type="project" value="TreeGrafter"/>
</dbReference>
<evidence type="ECO:0000256" key="2">
    <source>
        <dbReference type="ARBA" id="ARBA00023125"/>
    </source>
</evidence>
<dbReference type="InterPro" id="IPR046938">
    <property type="entry name" value="DNA_clamp_sf"/>
</dbReference>
<dbReference type="GO" id="GO:0019985">
    <property type="term" value="P:translesion synthesis"/>
    <property type="evidence" value="ECO:0007669"/>
    <property type="project" value="TreeGrafter"/>
</dbReference>
<dbReference type="InterPro" id="IPR022648">
    <property type="entry name" value="Pr_cel_nuc_antig_N"/>
</dbReference>
<dbReference type="InterPro" id="IPR000730">
    <property type="entry name" value="Pr_cel_nuc_antig"/>
</dbReference>
<dbReference type="Pfam" id="PF00705">
    <property type="entry name" value="PCNA_N"/>
    <property type="match status" value="1"/>
</dbReference>
<comment type="similarity">
    <text evidence="1">Belongs to the PCNA family.</text>
</comment>
<evidence type="ECO:0000259" key="4">
    <source>
        <dbReference type="Pfam" id="PF02747"/>
    </source>
</evidence>
<name>A0A6C0B775_9ZZZZ</name>
<evidence type="ECO:0000313" key="5">
    <source>
        <dbReference type="EMBL" id="QHS87399.1"/>
    </source>
</evidence>
<protein>
    <recommendedName>
        <fullName evidence="6">Proliferating cell nuclear antigen PCNA N-terminal domain-containing protein</fullName>
    </recommendedName>
</protein>
<evidence type="ECO:0000259" key="3">
    <source>
        <dbReference type="Pfam" id="PF00705"/>
    </source>
</evidence>
<dbReference type="GO" id="GO:0006298">
    <property type="term" value="P:mismatch repair"/>
    <property type="evidence" value="ECO:0007669"/>
    <property type="project" value="TreeGrafter"/>
</dbReference>
<sequence length="281" mass="31929">MSKTDRPVNVDSVKNENNHVLTIKTVSIQPIRNLTTALKDILTDATITFTKEGMRIINFDKTHTMLVSVVLHANKFEMYRCVPDKIVVCTNTMHFFKLISTLSNDDTLTMYIDKEDYQDGIVSYLGMEFDNRNVGQTYDYKLRLIEPDTEELVIPDVEYSTIINLPTADFQKIVRDLNALTDRVEIKSVGDDLIFSCMGTFAKTKFKRSESDHHMDFIVKPDPSVIIQGEFSVKSLNNFIKCTPLCSHLEMYLGNDLPLIVKYDVASLGEIKLCLAPLPPS</sequence>
<reference evidence="5" key="1">
    <citation type="journal article" date="2020" name="Nature">
        <title>Giant virus diversity and host interactions through global metagenomics.</title>
        <authorList>
            <person name="Schulz F."/>
            <person name="Roux S."/>
            <person name="Paez-Espino D."/>
            <person name="Jungbluth S."/>
            <person name="Walsh D.A."/>
            <person name="Denef V.J."/>
            <person name="McMahon K.D."/>
            <person name="Konstantinidis K.T."/>
            <person name="Eloe-Fadrosh E.A."/>
            <person name="Kyrpides N.C."/>
            <person name="Woyke T."/>
        </authorList>
    </citation>
    <scope>NUCLEOTIDE SEQUENCE</scope>
    <source>
        <strain evidence="5">GVMAG-M-3300010157-4</strain>
    </source>
</reference>
<dbReference type="AlphaFoldDB" id="A0A6C0B775"/>
<dbReference type="SUPFAM" id="SSF55979">
    <property type="entry name" value="DNA clamp"/>
    <property type="match status" value="2"/>
</dbReference>
<dbReference type="EMBL" id="MN739081">
    <property type="protein sequence ID" value="QHS87399.1"/>
    <property type="molecule type" value="Genomic_DNA"/>
</dbReference>
<dbReference type="GO" id="GO:0006275">
    <property type="term" value="P:regulation of DNA replication"/>
    <property type="evidence" value="ECO:0007669"/>
    <property type="project" value="InterPro"/>
</dbReference>
<proteinExistence type="inferred from homology"/>
<dbReference type="PRINTS" id="PR00339">
    <property type="entry name" value="PCNACYCLIN"/>
</dbReference>
<dbReference type="InterPro" id="IPR022649">
    <property type="entry name" value="Pr_cel_nuc_antig_C"/>
</dbReference>
<feature type="domain" description="Proliferating cell nuclear antigen PCNA C-terminal" evidence="4">
    <location>
        <begin position="154"/>
        <end position="277"/>
    </location>
</feature>
<keyword evidence="2" id="KW-0238">DNA-binding</keyword>
<dbReference type="Pfam" id="PF02747">
    <property type="entry name" value="PCNA_C"/>
    <property type="match status" value="1"/>
</dbReference>
<dbReference type="GO" id="GO:0003677">
    <property type="term" value="F:DNA binding"/>
    <property type="evidence" value="ECO:0007669"/>
    <property type="project" value="UniProtKB-KW"/>
</dbReference>
<organism evidence="5">
    <name type="scientific">viral metagenome</name>
    <dbReference type="NCBI Taxonomy" id="1070528"/>
    <lineage>
        <taxon>unclassified sequences</taxon>
        <taxon>metagenomes</taxon>
        <taxon>organismal metagenomes</taxon>
    </lineage>
</organism>
<dbReference type="GO" id="GO:0030337">
    <property type="term" value="F:DNA polymerase processivity factor activity"/>
    <property type="evidence" value="ECO:0007669"/>
    <property type="project" value="InterPro"/>
</dbReference>
<dbReference type="CDD" id="cd00577">
    <property type="entry name" value="PCNA"/>
    <property type="match status" value="1"/>
</dbReference>
<dbReference type="NCBIfam" id="TIGR00590">
    <property type="entry name" value="pcna"/>
    <property type="match status" value="1"/>
</dbReference>
<accession>A0A6C0B775</accession>
<dbReference type="Gene3D" id="3.70.10.10">
    <property type="match status" value="1"/>
</dbReference>